<comment type="caution">
    <text evidence="11">The sequence shown here is derived from an EMBL/GenBank/DDBJ whole genome shotgun (WGS) entry which is preliminary data.</text>
</comment>
<evidence type="ECO:0000313" key="11">
    <source>
        <dbReference type="EMBL" id="GLC27208.1"/>
    </source>
</evidence>
<dbReference type="InterPro" id="IPR002828">
    <property type="entry name" value="SurE-like_Pase/nucleotidase"/>
</dbReference>
<feature type="binding site" evidence="9">
    <location>
        <position position="8"/>
    </location>
    <ligand>
        <name>a divalent metal cation</name>
        <dbReference type="ChEBI" id="CHEBI:60240"/>
    </ligand>
</feature>
<dbReference type="GO" id="GO:0004309">
    <property type="term" value="F:exopolyphosphatase activity"/>
    <property type="evidence" value="ECO:0007669"/>
    <property type="project" value="TreeGrafter"/>
</dbReference>
<evidence type="ECO:0000313" key="12">
    <source>
        <dbReference type="Proteomes" id="UP001161325"/>
    </source>
</evidence>
<dbReference type="PANTHER" id="PTHR30457:SF12">
    <property type="entry name" value="5'_3'-NUCLEOTIDASE SURE"/>
    <property type="match status" value="1"/>
</dbReference>
<accession>A0AA37VC28</accession>
<gene>
    <name evidence="9 11" type="primary">surE</name>
    <name evidence="11" type="ORF">rosag_37210</name>
</gene>
<evidence type="ECO:0000256" key="2">
    <source>
        <dbReference type="ARBA" id="ARBA00001946"/>
    </source>
</evidence>
<keyword evidence="7 9" id="KW-0547">Nucleotide-binding</keyword>
<feature type="binding site" evidence="9">
    <location>
        <position position="39"/>
    </location>
    <ligand>
        <name>a divalent metal cation</name>
        <dbReference type="ChEBI" id="CHEBI:60240"/>
    </ligand>
</feature>
<comment type="cofactor">
    <cofactor evidence="9">
        <name>a divalent metal cation</name>
        <dbReference type="ChEBI" id="CHEBI:60240"/>
    </cofactor>
    <text evidence="9">Binds 1 divalent metal cation per subunit.</text>
</comment>
<keyword evidence="5 9" id="KW-0963">Cytoplasm</keyword>
<organism evidence="11 12">
    <name type="scientific">Roseisolibacter agri</name>
    <dbReference type="NCBI Taxonomy" id="2014610"/>
    <lineage>
        <taxon>Bacteria</taxon>
        <taxon>Pseudomonadati</taxon>
        <taxon>Gemmatimonadota</taxon>
        <taxon>Gemmatimonadia</taxon>
        <taxon>Gemmatimonadales</taxon>
        <taxon>Gemmatimonadaceae</taxon>
        <taxon>Roseisolibacter</taxon>
    </lineage>
</organism>
<evidence type="ECO:0000256" key="5">
    <source>
        <dbReference type="ARBA" id="ARBA00022490"/>
    </source>
</evidence>
<dbReference type="GO" id="GO:0000166">
    <property type="term" value="F:nucleotide binding"/>
    <property type="evidence" value="ECO:0007669"/>
    <property type="project" value="UniProtKB-KW"/>
</dbReference>
<dbReference type="EMBL" id="BRXS01000006">
    <property type="protein sequence ID" value="GLC27208.1"/>
    <property type="molecule type" value="Genomic_DNA"/>
</dbReference>
<dbReference type="RefSeq" id="WP_284351655.1">
    <property type="nucleotide sequence ID" value="NZ_BRXS01000006.1"/>
</dbReference>
<dbReference type="EC" id="3.1.3.5" evidence="9"/>
<evidence type="ECO:0000256" key="7">
    <source>
        <dbReference type="ARBA" id="ARBA00022741"/>
    </source>
</evidence>
<comment type="function">
    <text evidence="9">Nucleotidase that shows phosphatase activity on nucleoside 5'-monophosphates.</text>
</comment>
<comment type="similarity">
    <text evidence="4 9">Belongs to the SurE nucleotidase family.</text>
</comment>
<evidence type="ECO:0000259" key="10">
    <source>
        <dbReference type="Pfam" id="PF01975"/>
    </source>
</evidence>
<evidence type="ECO:0000256" key="9">
    <source>
        <dbReference type="HAMAP-Rule" id="MF_00060"/>
    </source>
</evidence>
<dbReference type="NCBIfam" id="TIGR00087">
    <property type="entry name" value="surE"/>
    <property type="match status" value="1"/>
</dbReference>
<dbReference type="AlphaFoldDB" id="A0AA37VC28"/>
<evidence type="ECO:0000256" key="1">
    <source>
        <dbReference type="ARBA" id="ARBA00000815"/>
    </source>
</evidence>
<proteinExistence type="inferred from homology"/>
<dbReference type="SUPFAM" id="SSF64167">
    <property type="entry name" value="SurE-like"/>
    <property type="match status" value="1"/>
</dbReference>
<dbReference type="GO" id="GO:0008254">
    <property type="term" value="F:3'-nucleotidase activity"/>
    <property type="evidence" value="ECO:0007669"/>
    <property type="project" value="TreeGrafter"/>
</dbReference>
<dbReference type="InterPro" id="IPR036523">
    <property type="entry name" value="SurE-like_sf"/>
</dbReference>
<protein>
    <recommendedName>
        <fullName evidence="9">5'-nucleotidase SurE</fullName>
        <ecNumber evidence="9">3.1.3.5</ecNumber>
    </recommendedName>
    <alternativeName>
        <fullName evidence="9">Nucleoside 5'-monophosphate phosphohydrolase</fullName>
    </alternativeName>
</protein>
<dbReference type="PANTHER" id="PTHR30457">
    <property type="entry name" value="5'-NUCLEOTIDASE SURE"/>
    <property type="match status" value="1"/>
</dbReference>
<dbReference type="HAMAP" id="MF_00060">
    <property type="entry name" value="SurE"/>
    <property type="match status" value="1"/>
</dbReference>
<comment type="cofactor">
    <cofactor evidence="2">
        <name>Mg(2+)</name>
        <dbReference type="ChEBI" id="CHEBI:18420"/>
    </cofactor>
</comment>
<dbReference type="GO" id="GO:0005737">
    <property type="term" value="C:cytoplasm"/>
    <property type="evidence" value="ECO:0007669"/>
    <property type="project" value="UniProtKB-SubCell"/>
</dbReference>
<feature type="binding site" evidence="9">
    <location>
        <position position="91"/>
    </location>
    <ligand>
        <name>a divalent metal cation</name>
        <dbReference type="ChEBI" id="CHEBI:60240"/>
    </ligand>
</feature>
<dbReference type="Gene3D" id="3.40.1210.10">
    <property type="entry name" value="Survival protein SurE-like phosphatase/nucleotidase"/>
    <property type="match status" value="1"/>
</dbReference>
<dbReference type="Proteomes" id="UP001161325">
    <property type="component" value="Unassembled WGS sequence"/>
</dbReference>
<evidence type="ECO:0000256" key="4">
    <source>
        <dbReference type="ARBA" id="ARBA00011062"/>
    </source>
</evidence>
<reference evidence="11" key="1">
    <citation type="submission" date="2022-08" db="EMBL/GenBank/DDBJ databases">
        <title>Draft genome sequencing of Roseisolibacter agri AW1220.</title>
        <authorList>
            <person name="Tobiishi Y."/>
            <person name="Tonouchi A."/>
        </authorList>
    </citation>
    <scope>NUCLEOTIDE SEQUENCE</scope>
    <source>
        <strain evidence="11">AW1220</strain>
    </source>
</reference>
<feature type="binding site" evidence="9">
    <location>
        <position position="9"/>
    </location>
    <ligand>
        <name>a divalent metal cation</name>
        <dbReference type="ChEBI" id="CHEBI:60240"/>
    </ligand>
</feature>
<comment type="subcellular location">
    <subcellularLocation>
        <location evidence="3 9">Cytoplasm</location>
    </subcellularLocation>
</comment>
<name>A0AA37VC28_9BACT</name>
<sequence length="253" mass="27717">MRLLCTNDDGILATGLETLARAAEPLGEVFVVAPDREQSATSHSLTLHHPLRPVQRGDRRWQVDGTPTDCVMLAVEALLPERPDFVLSGVNHGQNMGEDVLYSGTVAAAMEGLSLGIPAIAVSYAWGDLRADPARLAAQADLLSSLLKHLLSLPDFPRDTLLNVNLPPVPPDQVKGVRLTRLGRRVYSNSITPMNDPWGRPIYWIGGGSAEWRGEPDSDFQAVRDGYVSVTPLHLDLTHYDRLSSAGSWWREL</sequence>
<keyword evidence="8 9" id="KW-0378">Hydrolase</keyword>
<feature type="domain" description="Survival protein SurE-like phosphatase/nucleotidase" evidence="10">
    <location>
        <begin position="4"/>
        <end position="188"/>
    </location>
</feature>
<evidence type="ECO:0000256" key="3">
    <source>
        <dbReference type="ARBA" id="ARBA00004496"/>
    </source>
</evidence>
<dbReference type="FunFam" id="3.40.1210.10:FF:000001">
    <property type="entry name" value="5'/3'-nucleotidase SurE"/>
    <property type="match status" value="1"/>
</dbReference>
<dbReference type="InterPro" id="IPR030048">
    <property type="entry name" value="SurE"/>
</dbReference>
<dbReference type="Pfam" id="PF01975">
    <property type="entry name" value="SurE"/>
    <property type="match status" value="1"/>
</dbReference>
<keyword evidence="12" id="KW-1185">Reference proteome</keyword>
<comment type="catalytic activity">
    <reaction evidence="1 9">
        <text>a ribonucleoside 5'-phosphate + H2O = a ribonucleoside + phosphate</text>
        <dbReference type="Rhea" id="RHEA:12484"/>
        <dbReference type="ChEBI" id="CHEBI:15377"/>
        <dbReference type="ChEBI" id="CHEBI:18254"/>
        <dbReference type="ChEBI" id="CHEBI:43474"/>
        <dbReference type="ChEBI" id="CHEBI:58043"/>
        <dbReference type="EC" id="3.1.3.5"/>
    </reaction>
</comment>
<dbReference type="GO" id="GO:0008253">
    <property type="term" value="F:5'-nucleotidase activity"/>
    <property type="evidence" value="ECO:0007669"/>
    <property type="project" value="UniProtKB-UniRule"/>
</dbReference>
<dbReference type="NCBIfam" id="NF001490">
    <property type="entry name" value="PRK00346.1-4"/>
    <property type="match status" value="1"/>
</dbReference>
<keyword evidence="6 9" id="KW-0479">Metal-binding</keyword>
<dbReference type="GO" id="GO:0046872">
    <property type="term" value="F:metal ion binding"/>
    <property type="evidence" value="ECO:0007669"/>
    <property type="project" value="UniProtKB-UniRule"/>
</dbReference>
<evidence type="ECO:0000256" key="8">
    <source>
        <dbReference type="ARBA" id="ARBA00022801"/>
    </source>
</evidence>
<evidence type="ECO:0000256" key="6">
    <source>
        <dbReference type="ARBA" id="ARBA00022723"/>
    </source>
</evidence>